<gene>
    <name evidence="1" type="ORF">OR37_01517</name>
</gene>
<evidence type="ECO:0000313" key="2">
    <source>
        <dbReference type="Proteomes" id="UP000013063"/>
    </source>
</evidence>
<dbReference type="PATRIC" id="fig|1292034.3.peg.1501"/>
<reference evidence="1 2" key="1">
    <citation type="journal article" date="2013" name="Genome Announc.">
        <title>Draft Genome Sequence for Caulobacter sp. Strain OR37, a Bacterium Tolerant to Heavy Metals.</title>
        <authorList>
            <person name="Utturkar S.M."/>
            <person name="Bollmann A."/>
            <person name="Brzoska R.M."/>
            <person name="Klingeman D.M."/>
            <person name="Epstein S.E."/>
            <person name="Palumbo A.V."/>
            <person name="Brown S.D."/>
        </authorList>
    </citation>
    <scope>NUCLEOTIDE SEQUENCE [LARGE SCALE GENOMIC DNA]</scope>
    <source>
        <strain evidence="1 2">OR37</strain>
    </source>
</reference>
<organism evidence="1 2">
    <name type="scientific">Caulobacter vibrioides OR37</name>
    <dbReference type="NCBI Taxonomy" id="1292034"/>
    <lineage>
        <taxon>Bacteria</taxon>
        <taxon>Pseudomonadati</taxon>
        <taxon>Pseudomonadota</taxon>
        <taxon>Alphaproteobacteria</taxon>
        <taxon>Caulobacterales</taxon>
        <taxon>Caulobacteraceae</taxon>
        <taxon>Caulobacter</taxon>
    </lineage>
</organism>
<proteinExistence type="predicted"/>
<evidence type="ECO:0008006" key="3">
    <source>
        <dbReference type="Google" id="ProtNLM"/>
    </source>
</evidence>
<protein>
    <recommendedName>
        <fullName evidence="3">DUF2188 domain-containing protein</fullName>
    </recommendedName>
</protein>
<keyword evidence="2" id="KW-1185">Reference proteome</keyword>
<comment type="caution">
    <text evidence="1">The sequence shown here is derived from an EMBL/GenBank/DDBJ whole genome shotgun (WGS) entry which is preliminary data.</text>
</comment>
<dbReference type="AlphaFoldDB" id="R0D2A6"/>
<accession>R0D2A6</accession>
<dbReference type="EMBL" id="APMP01000006">
    <property type="protein sequence ID" value="ENZ82580.1"/>
    <property type="molecule type" value="Genomic_DNA"/>
</dbReference>
<name>R0D2A6_CAUVI</name>
<dbReference type="STRING" id="1292034.OR37_01517"/>
<dbReference type="Proteomes" id="UP000013063">
    <property type="component" value="Unassembled WGS sequence"/>
</dbReference>
<evidence type="ECO:0000313" key="1">
    <source>
        <dbReference type="EMBL" id="ENZ82580.1"/>
    </source>
</evidence>
<sequence>MPAASRNDVSRTVSTFPAVSLLRIEPLNGGWVLFCDRNALAQIFRSGAEAERQARRQARVLASCGFVPRLAVVDRAGNLTRVRL</sequence>